<keyword evidence="2" id="KW-1185">Reference proteome</keyword>
<evidence type="ECO:0000313" key="1">
    <source>
        <dbReference type="EMBL" id="EWS76701.1"/>
    </source>
</evidence>
<sequence>MNQFKLLIIYIIQQFFSSKKIIILTISQLNQQYLDIQTLVYFKQMQVNLTKSQTSKQLVQKLLFNKVKFKRMNCISNYKQPFFIKTKYQDSIQFLLIKSNK</sequence>
<dbReference type="RefSeq" id="XP_012650771.1">
    <property type="nucleotide sequence ID" value="XM_012795317.1"/>
</dbReference>
<dbReference type="EMBL" id="GG662861">
    <property type="protein sequence ID" value="EWS76701.1"/>
    <property type="molecule type" value="Genomic_DNA"/>
</dbReference>
<protein>
    <submittedName>
        <fullName evidence="1">Uncharacterized protein</fullName>
    </submittedName>
</protein>
<reference evidence="2" key="1">
    <citation type="journal article" date="2006" name="PLoS Biol.">
        <title>Macronuclear genome sequence of the ciliate Tetrahymena thermophila, a model eukaryote.</title>
        <authorList>
            <person name="Eisen J.A."/>
            <person name="Coyne R.S."/>
            <person name="Wu M."/>
            <person name="Wu D."/>
            <person name="Thiagarajan M."/>
            <person name="Wortman J.R."/>
            <person name="Badger J.H."/>
            <person name="Ren Q."/>
            <person name="Amedeo P."/>
            <person name="Jones K.M."/>
            <person name="Tallon L.J."/>
            <person name="Delcher A.L."/>
            <person name="Salzberg S.L."/>
            <person name="Silva J.C."/>
            <person name="Haas B.J."/>
            <person name="Majoros W.H."/>
            <person name="Farzad M."/>
            <person name="Carlton J.M."/>
            <person name="Smith R.K. Jr."/>
            <person name="Garg J."/>
            <person name="Pearlman R.E."/>
            <person name="Karrer K.M."/>
            <person name="Sun L."/>
            <person name="Manning G."/>
            <person name="Elde N.C."/>
            <person name="Turkewitz A.P."/>
            <person name="Asai D.J."/>
            <person name="Wilkes D.E."/>
            <person name="Wang Y."/>
            <person name="Cai H."/>
            <person name="Collins K."/>
            <person name="Stewart B.A."/>
            <person name="Lee S.R."/>
            <person name="Wilamowska K."/>
            <person name="Weinberg Z."/>
            <person name="Ruzzo W.L."/>
            <person name="Wloga D."/>
            <person name="Gaertig J."/>
            <person name="Frankel J."/>
            <person name="Tsao C.-C."/>
            <person name="Gorovsky M.A."/>
            <person name="Keeling P.J."/>
            <person name="Waller R.F."/>
            <person name="Patron N.J."/>
            <person name="Cherry J.M."/>
            <person name="Stover N.A."/>
            <person name="Krieger C.J."/>
            <person name="del Toro C."/>
            <person name="Ryder H.F."/>
            <person name="Williamson S.C."/>
            <person name="Barbeau R.A."/>
            <person name="Hamilton E.P."/>
            <person name="Orias E."/>
        </authorList>
    </citation>
    <scope>NUCLEOTIDE SEQUENCE [LARGE SCALE GENOMIC DNA]</scope>
    <source>
        <strain evidence="2">SB210</strain>
    </source>
</reference>
<organism evidence="1 2">
    <name type="scientific">Tetrahymena thermophila (strain SB210)</name>
    <dbReference type="NCBI Taxonomy" id="312017"/>
    <lineage>
        <taxon>Eukaryota</taxon>
        <taxon>Sar</taxon>
        <taxon>Alveolata</taxon>
        <taxon>Ciliophora</taxon>
        <taxon>Intramacronucleata</taxon>
        <taxon>Oligohymenophorea</taxon>
        <taxon>Hymenostomatida</taxon>
        <taxon>Tetrahymenina</taxon>
        <taxon>Tetrahymenidae</taxon>
        <taxon>Tetrahymena</taxon>
    </lineage>
</organism>
<dbReference type="InParanoid" id="W7XKP6"/>
<evidence type="ECO:0000313" key="2">
    <source>
        <dbReference type="Proteomes" id="UP000009168"/>
    </source>
</evidence>
<dbReference type="AlphaFoldDB" id="W7XKP6"/>
<accession>W7XKP6</accession>
<proteinExistence type="predicted"/>
<gene>
    <name evidence="1" type="ORF">TTHERM_000701049</name>
</gene>
<dbReference type="Proteomes" id="UP000009168">
    <property type="component" value="Unassembled WGS sequence"/>
</dbReference>
<dbReference type="KEGG" id="tet:TTHERM_000701049"/>
<dbReference type="GeneID" id="24440278"/>
<name>W7XKP6_TETTS</name>